<organism evidence="5 6">
    <name type="scientific">Candidatus Litorirhabdus singularis</name>
    <dbReference type="NCBI Taxonomy" id="2518993"/>
    <lineage>
        <taxon>Bacteria</taxon>
        <taxon>Pseudomonadati</taxon>
        <taxon>Pseudomonadota</taxon>
        <taxon>Gammaproteobacteria</taxon>
        <taxon>Cellvibrionales</taxon>
        <taxon>Halieaceae</taxon>
        <taxon>Candidatus Litorirhabdus</taxon>
    </lineage>
</organism>
<keyword evidence="2" id="KW-0238">DNA-binding</keyword>
<proteinExistence type="predicted"/>
<keyword evidence="1" id="KW-0805">Transcription regulation</keyword>
<name>A0ABT3TEF5_9GAMM</name>
<dbReference type="Gene3D" id="1.10.10.60">
    <property type="entry name" value="Homeodomain-like"/>
    <property type="match status" value="1"/>
</dbReference>
<dbReference type="Pfam" id="PF12833">
    <property type="entry name" value="HTH_18"/>
    <property type="match status" value="1"/>
</dbReference>
<evidence type="ECO:0000259" key="4">
    <source>
        <dbReference type="PROSITE" id="PS01124"/>
    </source>
</evidence>
<gene>
    <name evidence="5" type="ORF">EYC98_07355</name>
</gene>
<dbReference type="SMART" id="SM00342">
    <property type="entry name" value="HTH_ARAC"/>
    <property type="match status" value="1"/>
</dbReference>
<dbReference type="InterPro" id="IPR009057">
    <property type="entry name" value="Homeodomain-like_sf"/>
</dbReference>
<evidence type="ECO:0000256" key="2">
    <source>
        <dbReference type="ARBA" id="ARBA00023125"/>
    </source>
</evidence>
<dbReference type="InterPro" id="IPR018060">
    <property type="entry name" value="HTH_AraC"/>
</dbReference>
<keyword evidence="6" id="KW-1185">Reference proteome</keyword>
<dbReference type="Pfam" id="PF12625">
    <property type="entry name" value="Arabinose_bd"/>
    <property type="match status" value="1"/>
</dbReference>
<evidence type="ECO:0000313" key="6">
    <source>
        <dbReference type="Proteomes" id="UP001143362"/>
    </source>
</evidence>
<protein>
    <submittedName>
        <fullName evidence="5">AraC family transcriptional regulator</fullName>
    </submittedName>
</protein>
<dbReference type="SUPFAM" id="SSF46689">
    <property type="entry name" value="Homeodomain-like"/>
    <property type="match status" value="1"/>
</dbReference>
<comment type="caution">
    <text evidence="5">The sequence shown here is derived from an EMBL/GenBank/DDBJ whole genome shotgun (WGS) entry which is preliminary data.</text>
</comment>
<dbReference type="InterPro" id="IPR020449">
    <property type="entry name" value="Tscrpt_reg_AraC-type_HTH"/>
</dbReference>
<sequence>MEITTVPAHYISTMLDALAHRDCDPEVFLSKIAFPKELLQEEKARIPRSDYLRFTGYVALKLQDENLGLLKKPMKPGTFAMLCHACINCERLEHFLKRMAKYAAIANPGISLELTRGARYARLTLTPQAAEVYSEDLFVMLALAVAHRLSSWVTDQTVLIEEVSLRRKRPFYASDYNSLFNAKIKFAQQENYILFNSDYLDARIKQDEQSLCVFLQNAGIHLMSELDSDETLTAQIRNILKEKVAGEFPSFKGISSSLDCSPTTLKRRLLSEGSTYQTIKDAVRRDTAIHYLVQGSMSVDEVATRAGFSDPSSFFRAFKRWTGTSPRAYVR</sequence>
<dbReference type="PANTHER" id="PTHR47894:SF1">
    <property type="entry name" value="HTH-TYPE TRANSCRIPTIONAL REGULATOR VQSM"/>
    <property type="match status" value="1"/>
</dbReference>
<accession>A0ABT3TEF5</accession>
<dbReference type="PRINTS" id="PR00032">
    <property type="entry name" value="HTHARAC"/>
</dbReference>
<dbReference type="InterPro" id="IPR032687">
    <property type="entry name" value="AraC-type_N"/>
</dbReference>
<dbReference type="PROSITE" id="PS01124">
    <property type="entry name" value="HTH_ARAC_FAMILY_2"/>
    <property type="match status" value="1"/>
</dbReference>
<evidence type="ECO:0000313" key="5">
    <source>
        <dbReference type="EMBL" id="MCX2980693.1"/>
    </source>
</evidence>
<feature type="domain" description="HTH araC/xylS-type" evidence="4">
    <location>
        <begin position="234"/>
        <end position="331"/>
    </location>
</feature>
<reference evidence="5" key="1">
    <citation type="submission" date="2019-02" db="EMBL/GenBank/DDBJ databases">
        <authorList>
            <person name="Li S.-H."/>
        </authorList>
    </citation>
    <scope>NUCLEOTIDE SEQUENCE</scope>
    <source>
        <strain evidence="5">IMCC14734</strain>
    </source>
</reference>
<dbReference type="RefSeq" id="WP_279244666.1">
    <property type="nucleotide sequence ID" value="NZ_SHNN01000001.1"/>
</dbReference>
<dbReference type="Proteomes" id="UP001143362">
    <property type="component" value="Unassembled WGS sequence"/>
</dbReference>
<evidence type="ECO:0000256" key="1">
    <source>
        <dbReference type="ARBA" id="ARBA00023015"/>
    </source>
</evidence>
<evidence type="ECO:0000256" key="3">
    <source>
        <dbReference type="ARBA" id="ARBA00023163"/>
    </source>
</evidence>
<keyword evidence="3" id="KW-0804">Transcription</keyword>
<dbReference type="EMBL" id="SHNN01000001">
    <property type="protein sequence ID" value="MCX2980693.1"/>
    <property type="molecule type" value="Genomic_DNA"/>
</dbReference>
<dbReference type="PANTHER" id="PTHR47894">
    <property type="entry name" value="HTH-TYPE TRANSCRIPTIONAL REGULATOR GADX"/>
    <property type="match status" value="1"/>
</dbReference>